<accession>A0ABY0N701</accession>
<proteinExistence type="predicted"/>
<feature type="transmembrane region" description="Helical" evidence="1">
    <location>
        <begin position="68"/>
        <end position="88"/>
    </location>
</feature>
<name>A0ABY0N701_9BACT</name>
<evidence type="ECO:0000256" key="1">
    <source>
        <dbReference type="SAM" id="Phobius"/>
    </source>
</evidence>
<evidence type="ECO:0000256" key="2">
    <source>
        <dbReference type="SAM" id="SignalP"/>
    </source>
</evidence>
<organism evidence="3 4">
    <name type="scientific">Myxococcus virescens</name>
    <dbReference type="NCBI Taxonomy" id="83456"/>
    <lineage>
        <taxon>Bacteria</taxon>
        <taxon>Pseudomonadati</taxon>
        <taxon>Myxococcota</taxon>
        <taxon>Myxococcia</taxon>
        <taxon>Myxococcales</taxon>
        <taxon>Cystobacterineae</taxon>
        <taxon>Myxococcaceae</taxon>
        <taxon>Myxococcus</taxon>
    </lineage>
</organism>
<keyword evidence="1" id="KW-1133">Transmembrane helix</keyword>
<dbReference type="EMBL" id="FNAJ01000018">
    <property type="protein sequence ID" value="SDF03211.1"/>
    <property type="molecule type" value="Genomic_DNA"/>
</dbReference>
<sequence>MRYLVPRMFLVLALSSGGAALAQPRKQVQDFQAPREMTAEEREAAKQRAMGNNLNSYGKDVQLKQKPIPWMAIGLAGLVFVVAVPFGIRAYRNTSKDIAGQNTFGANRGDDEAA</sequence>
<evidence type="ECO:0000313" key="3">
    <source>
        <dbReference type="EMBL" id="SDF03211.1"/>
    </source>
</evidence>
<protein>
    <submittedName>
        <fullName evidence="3">Uncharacterized protein</fullName>
    </submittedName>
</protein>
<feature type="chain" id="PRO_5046445688" evidence="2">
    <location>
        <begin position="23"/>
        <end position="114"/>
    </location>
</feature>
<comment type="caution">
    <text evidence="3">The sequence shown here is derived from an EMBL/GenBank/DDBJ whole genome shotgun (WGS) entry which is preliminary data.</text>
</comment>
<reference evidence="3 4" key="1">
    <citation type="submission" date="2016-10" db="EMBL/GenBank/DDBJ databases">
        <authorList>
            <person name="Varghese N."/>
            <person name="Submissions S."/>
        </authorList>
    </citation>
    <scope>NUCLEOTIDE SEQUENCE [LARGE SCALE GENOMIC DNA]</scope>
    <source>
        <strain evidence="3 4">DSM 2260</strain>
    </source>
</reference>
<feature type="signal peptide" evidence="2">
    <location>
        <begin position="1"/>
        <end position="22"/>
    </location>
</feature>
<dbReference type="Proteomes" id="UP000198717">
    <property type="component" value="Unassembled WGS sequence"/>
</dbReference>
<gene>
    <name evidence="3" type="ORF">SAMN04488504_11810</name>
</gene>
<evidence type="ECO:0000313" key="4">
    <source>
        <dbReference type="Proteomes" id="UP000198717"/>
    </source>
</evidence>
<keyword evidence="1" id="KW-0472">Membrane</keyword>
<keyword evidence="2" id="KW-0732">Signal</keyword>
<keyword evidence="4" id="KW-1185">Reference proteome</keyword>
<keyword evidence="1" id="KW-0812">Transmembrane</keyword>